<name>G5J7E5_CROWT</name>
<protein>
    <submittedName>
        <fullName evidence="3">Phycocyanobilin lyase beta subunit</fullName>
    </submittedName>
</protein>
<sequence length="212" mass="22663">MEDQDIQGLIEAVQKADSAVGLLIAVRSLALSCHEKAIPTLIEALGYNNAGAAAGAVKGLINLGDVSVPYLLQQIDGYNYGARAWATRALAGIGHPSALDHLQETALRDFSLSVRRSAAKGLGYIEWSKLSVSEASEGQKQATETLSKVLDDPEWVVRYAAVVGLQNLAISVDNQSLVNSIVEKLDHQLETDSELGVCARVKLALAEIDREL</sequence>
<dbReference type="Proteomes" id="UP000003477">
    <property type="component" value="Unassembled WGS sequence"/>
</dbReference>
<dbReference type="Pfam" id="PF13646">
    <property type="entry name" value="HEAT_2"/>
    <property type="match status" value="1"/>
</dbReference>
<dbReference type="PANTHER" id="PTHR12697">
    <property type="entry name" value="PBS LYASE HEAT-LIKE PROTEIN"/>
    <property type="match status" value="1"/>
</dbReference>
<gene>
    <name evidence="3" type="ORF">CWATWH0003_3385</name>
</gene>
<dbReference type="SUPFAM" id="SSF48371">
    <property type="entry name" value="ARM repeat"/>
    <property type="match status" value="1"/>
</dbReference>
<reference evidence="3 4" key="1">
    <citation type="journal article" date="2011" name="Front. Microbiol.">
        <title>Two Strains of Crocosphaera watsonii with Highly Conserved Genomes are Distinguished by Strain-Specific Features.</title>
        <authorList>
            <person name="Bench S.R."/>
            <person name="Ilikchyan I.N."/>
            <person name="Tripp H.J."/>
            <person name="Zehr J.P."/>
        </authorList>
    </citation>
    <scope>NUCLEOTIDE SEQUENCE [LARGE SCALE GENOMIC DNA]</scope>
    <source>
        <strain evidence="3 4">WH 0003</strain>
    </source>
</reference>
<evidence type="ECO:0000256" key="1">
    <source>
        <dbReference type="ARBA" id="ARBA00022549"/>
    </source>
</evidence>
<evidence type="ECO:0000256" key="2">
    <source>
        <dbReference type="ARBA" id="ARBA00022738"/>
    </source>
</evidence>
<dbReference type="EMBL" id="AESD01000499">
    <property type="protein sequence ID" value="EHJ11901.1"/>
    <property type="molecule type" value="Genomic_DNA"/>
</dbReference>
<dbReference type="InterPro" id="IPR011989">
    <property type="entry name" value="ARM-like"/>
</dbReference>
<dbReference type="PANTHER" id="PTHR12697:SF5">
    <property type="entry name" value="DEOXYHYPUSINE HYDROXYLASE"/>
    <property type="match status" value="1"/>
</dbReference>
<keyword evidence="3" id="KW-0456">Lyase</keyword>
<dbReference type="GO" id="GO:0016491">
    <property type="term" value="F:oxidoreductase activity"/>
    <property type="evidence" value="ECO:0007669"/>
    <property type="project" value="TreeGrafter"/>
</dbReference>
<evidence type="ECO:0000313" key="3">
    <source>
        <dbReference type="EMBL" id="EHJ11901.1"/>
    </source>
</evidence>
<keyword evidence="2" id="KW-0605">Phycobilisome</keyword>
<dbReference type="GO" id="GO:0030089">
    <property type="term" value="C:phycobilisome"/>
    <property type="evidence" value="ECO:0007669"/>
    <property type="project" value="UniProtKB-KW"/>
</dbReference>
<dbReference type="InterPro" id="IPR016024">
    <property type="entry name" value="ARM-type_fold"/>
</dbReference>
<accession>G5J7E5</accession>
<comment type="caution">
    <text evidence="3">The sequence shown here is derived from an EMBL/GenBank/DDBJ whole genome shotgun (WGS) entry which is preliminary data.</text>
</comment>
<dbReference type="PATRIC" id="fig|423471.3.peg.3182"/>
<organism evidence="3 4">
    <name type="scientific">Crocosphaera watsonii WH 0003</name>
    <dbReference type="NCBI Taxonomy" id="423471"/>
    <lineage>
        <taxon>Bacteria</taxon>
        <taxon>Bacillati</taxon>
        <taxon>Cyanobacteriota</taxon>
        <taxon>Cyanophyceae</taxon>
        <taxon>Oscillatoriophycideae</taxon>
        <taxon>Chroococcales</taxon>
        <taxon>Aphanothecaceae</taxon>
        <taxon>Crocosphaera</taxon>
    </lineage>
</organism>
<dbReference type="AlphaFoldDB" id="G5J7E5"/>
<dbReference type="RefSeq" id="WP_007311442.1">
    <property type="nucleotide sequence ID" value="NZ_AESD01000499.1"/>
</dbReference>
<evidence type="ECO:0000313" key="4">
    <source>
        <dbReference type="Proteomes" id="UP000003477"/>
    </source>
</evidence>
<dbReference type="GO" id="GO:0016829">
    <property type="term" value="F:lyase activity"/>
    <property type="evidence" value="ECO:0007669"/>
    <property type="project" value="UniProtKB-KW"/>
</dbReference>
<keyword evidence="1" id="KW-0042">Antenna complex</keyword>
<proteinExistence type="predicted"/>
<dbReference type="Gene3D" id="1.25.10.10">
    <property type="entry name" value="Leucine-rich Repeat Variant"/>
    <property type="match status" value="2"/>
</dbReference>
<dbReference type="GeneID" id="88766933"/>